<dbReference type="PANTHER" id="PTHR36435">
    <property type="entry name" value="SLR1288 PROTEIN"/>
    <property type="match status" value="1"/>
</dbReference>
<keyword evidence="3" id="KW-0378">Hydrolase</keyword>
<feature type="transmembrane region" description="Helical" evidence="1">
    <location>
        <begin position="20"/>
        <end position="42"/>
    </location>
</feature>
<evidence type="ECO:0000256" key="1">
    <source>
        <dbReference type="SAM" id="Phobius"/>
    </source>
</evidence>
<dbReference type="KEGG" id="tem:JW646_16620"/>
<dbReference type="GO" id="GO:0008237">
    <property type="term" value="F:metallopeptidase activity"/>
    <property type="evidence" value="ECO:0007669"/>
    <property type="project" value="UniProtKB-KW"/>
</dbReference>
<dbReference type="RefSeq" id="WP_228415718.1">
    <property type="nucleotide sequence ID" value="NZ_CP081135.1"/>
</dbReference>
<sequence>MSTVDKEKTKGVISLLPKYFFNFCGAILIFLVACISLLLIQIFERTEGLSSSDIINAIIFFTGYFVIISIFCKIYNNGILENAYRKISIKSLLDYNKKYILLTLSLPIMSMLWGYLCSHITEQMPYGNASNMKLSNILLISAFTFRPLMEELIFRGVYFNIASDYLDMKNNVVKNIVIITNIILFMLLHTENWGYSNYNIILSVISSALPKLVGSISLTYIYIKTKDIKYNIILHMLNNFLGVIIFLN</sequence>
<feature type="transmembrane region" description="Helical" evidence="1">
    <location>
        <begin position="230"/>
        <end position="247"/>
    </location>
</feature>
<accession>A0AAX2ZD50</accession>
<dbReference type="GO" id="GO:0080120">
    <property type="term" value="P:CAAX-box protein maturation"/>
    <property type="evidence" value="ECO:0007669"/>
    <property type="project" value="UniProtKB-ARBA"/>
</dbReference>
<feature type="transmembrane region" description="Helical" evidence="1">
    <location>
        <begin position="171"/>
        <end position="188"/>
    </location>
</feature>
<dbReference type="EMBL" id="CP081135">
    <property type="protein sequence ID" value="UEL47234.1"/>
    <property type="molecule type" value="Genomic_DNA"/>
</dbReference>
<gene>
    <name evidence="3" type="ORF">JW646_16620</name>
</gene>
<keyword evidence="4" id="KW-1185">Reference proteome</keyword>
<evidence type="ECO:0000259" key="2">
    <source>
        <dbReference type="Pfam" id="PF02517"/>
    </source>
</evidence>
<organism evidence="3 4">
    <name type="scientific">Terrisporobacter hibernicus</name>
    <dbReference type="NCBI Taxonomy" id="2813371"/>
    <lineage>
        <taxon>Bacteria</taxon>
        <taxon>Bacillati</taxon>
        <taxon>Bacillota</taxon>
        <taxon>Clostridia</taxon>
        <taxon>Peptostreptococcales</taxon>
        <taxon>Peptostreptococcaceae</taxon>
        <taxon>Terrisporobacter</taxon>
    </lineage>
</organism>
<dbReference type="Pfam" id="PF02517">
    <property type="entry name" value="Rce1-like"/>
    <property type="match status" value="1"/>
</dbReference>
<dbReference type="PROSITE" id="PS51257">
    <property type="entry name" value="PROKAR_LIPOPROTEIN"/>
    <property type="match status" value="1"/>
</dbReference>
<dbReference type="InterPro" id="IPR052710">
    <property type="entry name" value="CAAX_protease"/>
</dbReference>
<dbReference type="GO" id="GO:0004175">
    <property type="term" value="F:endopeptidase activity"/>
    <property type="evidence" value="ECO:0007669"/>
    <property type="project" value="UniProtKB-ARBA"/>
</dbReference>
<evidence type="ECO:0000313" key="3">
    <source>
        <dbReference type="EMBL" id="UEL47234.1"/>
    </source>
</evidence>
<keyword evidence="1" id="KW-1133">Transmembrane helix</keyword>
<dbReference type="InterPro" id="IPR003675">
    <property type="entry name" value="Rce1/LyrA-like_dom"/>
</dbReference>
<dbReference type="Proteomes" id="UP001198983">
    <property type="component" value="Chromosome"/>
</dbReference>
<proteinExistence type="predicted"/>
<dbReference type="PANTHER" id="PTHR36435:SF1">
    <property type="entry name" value="CAAX AMINO TERMINAL PROTEASE FAMILY PROTEIN"/>
    <property type="match status" value="1"/>
</dbReference>
<feature type="transmembrane region" description="Helical" evidence="1">
    <location>
        <begin position="99"/>
        <end position="116"/>
    </location>
</feature>
<dbReference type="AlphaFoldDB" id="A0AAX2ZD50"/>
<name>A0AAX2ZD50_9FIRM</name>
<evidence type="ECO:0000313" key="4">
    <source>
        <dbReference type="Proteomes" id="UP001198983"/>
    </source>
</evidence>
<feature type="transmembrane region" description="Helical" evidence="1">
    <location>
        <begin position="136"/>
        <end position="159"/>
    </location>
</feature>
<keyword evidence="1" id="KW-0812">Transmembrane</keyword>
<keyword evidence="1" id="KW-0472">Membrane</keyword>
<feature type="transmembrane region" description="Helical" evidence="1">
    <location>
        <begin position="200"/>
        <end position="223"/>
    </location>
</feature>
<reference evidence="3 4" key="1">
    <citation type="journal article" date="2023" name="Int. J. Syst. Evol. Microbiol.">
        <title>Terrisporobacter hibernicus sp. nov., isolated from bovine faeces in Northern Ireland.</title>
        <authorList>
            <person name="Mitchell M."/>
            <person name="Nguyen S.V."/>
            <person name="Connor M."/>
            <person name="Fairley D.J."/>
            <person name="Donoghue O."/>
            <person name="Marshall H."/>
            <person name="Koolman L."/>
            <person name="McMullan G."/>
            <person name="Schaffer K.E."/>
            <person name="McGrath J.W."/>
            <person name="Fanning S."/>
        </authorList>
    </citation>
    <scope>NUCLEOTIDE SEQUENCE [LARGE SCALE GENOMIC DNA]</scope>
    <source>
        <strain evidence="3 4">MCA3</strain>
    </source>
</reference>
<protein>
    <submittedName>
        <fullName evidence="3">CPBP family intramembrane metalloprotease</fullName>
    </submittedName>
</protein>
<feature type="domain" description="CAAX prenyl protease 2/Lysostaphin resistance protein A-like" evidence="2">
    <location>
        <begin position="137"/>
        <end position="241"/>
    </location>
</feature>
<keyword evidence="3" id="KW-0645">Protease</keyword>
<feature type="transmembrane region" description="Helical" evidence="1">
    <location>
        <begin position="54"/>
        <end position="78"/>
    </location>
</feature>
<keyword evidence="3" id="KW-0482">Metalloprotease</keyword>